<reference evidence="2 3" key="1">
    <citation type="journal article" date="2013" name="Mar. Genomics">
        <title>Expression of sulfatases in Rhodopirellula baltica and the diversity of sulfatases in the genus Rhodopirellula.</title>
        <authorList>
            <person name="Wegner C.E."/>
            <person name="Richter-Heitmann T."/>
            <person name="Klindworth A."/>
            <person name="Klockow C."/>
            <person name="Richter M."/>
            <person name="Achstetter T."/>
            <person name="Glockner F.O."/>
            <person name="Harder J."/>
        </authorList>
    </citation>
    <scope>NUCLEOTIDE SEQUENCE [LARGE SCALE GENOMIC DNA]</scope>
    <source>
        <strain evidence="2 3">SM41</strain>
    </source>
</reference>
<dbReference type="EMBL" id="ANOH01000067">
    <property type="protein sequence ID" value="EMI57766.1"/>
    <property type="molecule type" value="Genomic_DNA"/>
</dbReference>
<keyword evidence="1" id="KW-0732">Signal</keyword>
<gene>
    <name evidence="2" type="ORF">RSSM_00814</name>
</gene>
<keyword evidence="3" id="KW-1185">Reference proteome</keyword>
<sequence length="329" mass="36960">MKPICTFLLILLTPCCCDAARPGSVIEDAKSISVQTDGTTLWKLNHDPVEGKPYFHPVRPPGGSVFTDLRPHDHPWHRGIWFSWKYINGVNYWEEDRDTGLSHGRTRLESSKRETASNGDVSIAQELEYAPGSDAKAVLHESRTIRISTVEDSGNYAIDWVSRFQALDQAITLGRTPIPGEVGGKSYGGYAGLSIRMSEPMRRGTFYNSHGDENEDCHGRPSPWVAFRNDSGQSLLFLDHPDNDPFPSKWYVAPGMPYFSPAVLFDEKRTIRANQTLTLKYRLVVCSGPISRDESETQWEKWVEEGDSASELKLEADNKTIVEPVRSLD</sequence>
<feature type="signal peptide" evidence="1">
    <location>
        <begin position="1"/>
        <end position="19"/>
    </location>
</feature>
<evidence type="ECO:0000313" key="3">
    <source>
        <dbReference type="Proteomes" id="UP000011885"/>
    </source>
</evidence>
<dbReference type="Pfam" id="PF14100">
    <property type="entry name" value="DUF6807"/>
    <property type="match status" value="1"/>
</dbReference>
<protein>
    <submittedName>
        <fullName evidence="2">Putative secreted protein</fullName>
    </submittedName>
</protein>
<dbReference type="AlphaFoldDB" id="M5UIV5"/>
<evidence type="ECO:0000256" key="1">
    <source>
        <dbReference type="SAM" id="SignalP"/>
    </source>
</evidence>
<dbReference type="OrthoDB" id="2540540at2"/>
<name>M5UIV5_9BACT</name>
<evidence type="ECO:0000313" key="2">
    <source>
        <dbReference type="EMBL" id="EMI57766.1"/>
    </source>
</evidence>
<dbReference type="PATRIC" id="fig|1263870.3.peg.884"/>
<dbReference type="InterPro" id="IPR029475">
    <property type="entry name" value="DUF6807"/>
</dbReference>
<accession>M5UIV5</accession>
<comment type="caution">
    <text evidence="2">The sequence shown here is derived from an EMBL/GenBank/DDBJ whole genome shotgun (WGS) entry which is preliminary data.</text>
</comment>
<organism evidence="2 3">
    <name type="scientific">Rhodopirellula sallentina SM41</name>
    <dbReference type="NCBI Taxonomy" id="1263870"/>
    <lineage>
        <taxon>Bacteria</taxon>
        <taxon>Pseudomonadati</taxon>
        <taxon>Planctomycetota</taxon>
        <taxon>Planctomycetia</taxon>
        <taxon>Pirellulales</taxon>
        <taxon>Pirellulaceae</taxon>
        <taxon>Rhodopirellula</taxon>
    </lineage>
</organism>
<feature type="chain" id="PRO_5004073263" evidence="1">
    <location>
        <begin position="20"/>
        <end position="329"/>
    </location>
</feature>
<dbReference type="RefSeq" id="WP_008674633.1">
    <property type="nucleotide sequence ID" value="NZ_ANOH01000067.1"/>
</dbReference>
<proteinExistence type="predicted"/>
<dbReference type="Proteomes" id="UP000011885">
    <property type="component" value="Unassembled WGS sequence"/>
</dbReference>